<proteinExistence type="predicted"/>
<protein>
    <submittedName>
        <fullName evidence="2">Uncharacterized protein</fullName>
    </submittedName>
</protein>
<accession>A0A371G1L0</accession>
<dbReference type="AlphaFoldDB" id="A0A371G1L0"/>
<keyword evidence="3" id="KW-1185">Reference proteome</keyword>
<organism evidence="2 3">
    <name type="scientific">Mucuna pruriens</name>
    <name type="common">Velvet bean</name>
    <name type="synonym">Dolichos pruriens</name>
    <dbReference type="NCBI Taxonomy" id="157652"/>
    <lineage>
        <taxon>Eukaryota</taxon>
        <taxon>Viridiplantae</taxon>
        <taxon>Streptophyta</taxon>
        <taxon>Embryophyta</taxon>
        <taxon>Tracheophyta</taxon>
        <taxon>Spermatophyta</taxon>
        <taxon>Magnoliopsida</taxon>
        <taxon>eudicotyledons</taxon>
        <taxon>Gunneridae</taxon>
        <taxon>Pentapetalae</taxon>
        <taxon>rosids</taxon>
        <taxon>fabids</taxon>
        <taxon>Fabales</taxon>
        <taxon>Fabaceae</taxon>
        <taxon>Papilionoideae</taxon>
        <taxon>50 kb inversion clade</taxon>
        <taxon>NPAAA clade</taxon>
        <taxon>indigoferoid/millettioid clade</taxon>
        <taxon>Phaseoleae</taxon>
        <taxon>Mucuna</taxon>
    </lineage>
</organism>
<sequence>MAIFFNGLNKDIQDMIKLHDYASISTLAWKEFLPYHKHQLEGGKSPKKGSAPFKGHREDVSKVNDPNSKLINKVTLNVLSV</sequence>
<dbReference type="Proteomes" id="UP000257109">
    <property type="component" value="Unassembled WGS sequence"/>
</dbReference>
<evidence type="ECO:0000313" key="2">
    <source>
        <dbReference type="EMBL" id="RDX84401.1"/>
    </source>
</evidence>
<gene>
    <name evidence="2" type="ORF">CR513_34557</name>
</gene>
<comment type="caution">
    <text evidence="2">The sequence shown here is derived from an EMBL/GenBank/DDBJ whole genome shotgun (WGS) entry which is preliminary data.</text>
</comment>
<evidence type="ECO:0000313" key="3">
    <source>
        <dbReference type="Proteomes" id="UP000257109"/>
    </source>
</evidence>
<dbReference type="EMBL" id="QJKJ01007059">
    <property type="protein sequence ID" value="RDX84401.1"/>
    <property type="molecule type" value="Genomic_DNA"/>
</dbReference>
<evidence type="ECO:0000256" key="1">
    <source>
        <dbReference type="SAM" id="MobiDB-lite"/>
    </source>
</evidence>
<feature type="non-terminal residue" evidence="2">
    <location>
        <position position="1"/>
    </location>
</feature>
<name>A0A371G1L0_MUCPR</name>
<feature type="region of interest" description="Disordered" evidence="1">
    <location>
        <begin position="40"/>
        <end position="65"/>
    </location>
</feature>
<reference evidence="2" key="1">
    <citation type="submission" date="2018-05" db="EMBL/GenBank/DDBJ databases">
        <title>Draft genome of Mucuna pruriens seed.</title>
        <authorList>
            <person name="Nnadi N.E."/>
            <person name="Vos R."/>
            <person name="Hasami M.H."/>
            <person name="Devisetty U.K."/>
            <person name="Aguiy J.C."/>
        </authorList>
    </citation>
    <scope>NUCLEOTIDE SEQUENCE [LARGE SCALE GENOMIC DNA]</scope>
    <source>
        <strain evidence="2">JCA_2017</strain>
    </source>
</reference>